<sequence>MKISPDNSRSYPICRNCEQTQLTPDHILGCKAILESRFKLDASPQDILYSPQIPDLASLVIGALDQYRGALNPLARQEEEEEKKEYSFNS</sequence>
<dbReference type="Proteomes" id="UP000887116">
    <property type="component" value="Unassembled WGS sequence"/>
</dbReference>
<reference evidence="1" key="1">
    <citation type="submission" date="2020-07" db="EMBL/GenBank/DDBJ databases">
        <title>Multicomponent nature underlies the extraordinary mechanical properties of spider dragline silk.</title>
        <authorList>
            <person name="Kono N."/>
            <person name="Nakamura H."/>
            <person name="Mori M."/>
            <person name="Yoshida Y."/>
            <person name="Ohtoshi R."/>
            <person name="Malay A.D."/>
            <person name="Moran D.A.P."/>
            <person name="Tomita M."/>
            <person name="Numata K."/>
            <person name="Arakawa K."/>
        </authorList>
    </citation>
    <scope>NUCLEOTIDE SEQUENCE</scope>
</reference>
<keyword evidence="2" id="KW-1185">Reference proteome</keyword>
<proteinExistence type="predicted"/>
<dbReference type="AlphaFoldDB" id="A0A8X6FHS9"/>
<dbReference type="EMBL" id="BMAO01032204">
    <property type="protein sequence ID" value="GFQ80527.1"/>
    <property type="molecule type" value="Genomic_DNA"/>
</dbReference>
<gene>
    <name evidence="1" type="ORF">TNCT_4031</name>
</gene>
<dbReference type="OrthoDB" id="6562203at2759"/>
<name>A0A8X6FHS9_TRICU</name>
<protein>
    <submittedName>
        <fullName evidence="1">Uncharacterized protein</fullName>
    </submittedName>
</protein>
<comment type="caution">
    <text evidence="1">The sequence shown here is derived from an EMBL/GenBank/DDBJ whole genome shotgun (WGS) entry which is preliminary data.</text>
</comment>
<evidence type="ECO:0000313" key="2">
    <source>
        <dbReference type="Proteomes" id="UP000887116"/>
    </source>
</evidence>
<accession>A0A8X6FHS9</accession>
<evidence type="ECO:0000313" key="1">
    <source>
        <dbReference type="EMBL" id="GFQ80527.1"/>
    </source>
</evidence>
<organism evidence="1 2">
    <name type="scientific">Trichonephila clavata</name>
    <name type="common">Joro spider</name>
    <name type="synonym">Nephila clavata</name>
    <dbReference type="NCBI Taxonomy" id="2740835"/>
    <lineage>
        <taxon>Eukaryota</taxon>
        <taxon>Metazoa</taxon>
        <taxon>Ecdysozoa</taxon>
        <taxon>Arthropoda</taxon>
        <taxon>Chelicerata</taxon>
        <taxon>Arachnida</taxon>
        <taxon>Araneae</taxon>
        <taxon>Araneomorphae</taxon>
        <taxon>Entelegynae</taxon>
        <taxon>Araneoidea</taxon>
        <taxon>Nephilidae</taxon>
        <taxon>Trichonephila</taxon>
    </lineage>
</organism>